<sequence>MHAPVERFESDLHHQGPQWLTGVGFEDRDGEEHRRPVARSRVVFGVGKGRDAAHRLAQGNRRHARQAAVLPRPGEQVGREIVILEQGIDDMALRVDQQHVLPAVGGMAPAEEHIMLAVRLLVAAAAGIVGGVLRVAVVQRLELAVGAGTAGCESGGKLLHGRDHGRGVAHADDVVAHPFEMIVNIFAARLGDRCQRAFGSVLQGTAGDQGDDRQQQRNGSDCR</sequence>
<feature type="compositionally biased region" description="Basic and acidic residues" evidence="1">
    <location>
        <begin position="25"/>
        <end position="34"/>
    </location>
</feature>
<dbReference type="EMBL" id="JDVG02000148">
    <property type="protein sequence ID" value="KFB73865.1"/>
    <property type="molecule type" value="Genomic_DNA"/>
</dbReference>
<accession>A0A080M0M0</accession>
<evidence type="ECO:0000313" key="3">
    <source>
        <dbReference type="Proteomes" id="UP000020077"/>
    </source>
</evidence>
<dbReference type="AlphaFoldDB" id="A0A080M0M0"/>
<evidence type="ECO:0000256" key="1">
    <source>
        <dbReference type="SAM" id="MobiDB-lite"/>
    </source>
</evidence>
<evidence type="ECO:0000313" key="2">
    <source>
        <dbReference type="EMBL" id="KFB73865.1"/>
    </source>
</evidence>
<comment type="caution">
    <text evidence="2">The sequence shown here is derived from an EMBL/GenBank/DDBJ whole genome shotgun (WGS) entry which is preliminary data.</text>
</comment>
<name>A0A080M0M0_9PROT</name>
<feature type="region of interest" description="Disordered" evidence="1">
    <location>
        <begin position="1"/>
        <end position="34"/>
    </location>
</feature>
<gene>
    <name evidence="2" type="ORF">AW09_000859</name>
</gene>
<organism evidence="2 3">
    <name type="scientific">Candidatus Accumulibacter phosphatis</name>
    <dbReference type="NCBI Taxonomy" id="327160"/>
    <lineage>
        <taxon>Bacteria</taxon>
        <taxon>Pseudomonadati</taxon>
        <taxon>Pseudomonadota</taxon>
        <taxon>Betaproteobacteria</taxon>
        <taxon>Candidatus Accumulibacter</taxon>
    </lineage>
</organism>
<protein>
    <submittedName>
        <fullName evidence="2">Uncharacterized protein</fullName>
    </submittedName>
</protein>
<reference evidence="2 3" key="1">
    <citation type="submission" date="2014-02" db="EMBL/GenBank/DDBJ databases">
        <title>Expanding our view of genomic diversity in Candidatus Accumulibacter clades.</title>
        <authorList>
            <person name="Skennerton C.T."/>
            <person name="Barr J.J."/>
            <person name="Slater F.R."/>
            <person name="Bond P.L."/>
            <person name="Tyson G.W."/>
        </authorList>
    </citation>
    <scope>NUCLEOTIDE SEQUENCE [LARGE SCALE GENOMIC DNA]</scope>
    <source>
        <strain evidence="3">BA-91</strain>
    </source>
</reference>
<feature type="compositionally biased region" description="Basic and acidic residues" evidence="1">
    <location>
        <begin position="1"/>
        <end position="14"/>
    </location>
</feature>
<dbReference type="Proteomes" id="UP000020077">
    <property type="component" value="Unassembled WGS sequence"/>
</dbReference>
<proteinExistence type="predicted"/>